<dbReference type="InterPro" id="IPR057893">
    <property type="entry name" value="LRV_2"/>
</dbReference>
<dbReference type="AlphaFoldDB" id="A0A641AQM5"/>
<keyword evidence="2" id="KW-0812">Transmembrane</keyword>
<evidence type="ECO:0000313" key="4">
    <source>
        <dbReference type="EMBL" id="KAA1380245.1"/>
    </source>
</evidence>
<feature type="compositionally biased region" description="Low complexity" evidence="1">
    <location>
        <begin position="81"/>
        <end position="107"/>
    </location>
</feature>
<keyword evidence="2" id="KW-0472">Membrane</keyword>
<comment type="caution">
    <text evidence="4">The sequence shown here is derived from an EMBL/GenBank/DDBJ whole genome shotgun (WGS) entry which is preliminary data.</text>
</comment>
<dbReference type="OrthoDB" id="5179995at2"/>
<sequence>MTSDDTIRESQDPSTTGARLAELAQLDRGLWTSIAVHPAAYPALLEWLGQQGDPTVDAVLALRSGSPAAAPAPAGPPPSGAPTAPAGHTAVPPTSNPSTSTPGSTSGNGKNLWIVLGMVAVVLVLIGGIAFGATKVFGGDDDKDEASPSQTVGAPSDDAPDSSDSPAPSDPPTVDSNIPFCTGFQSAQRAVAGAESDAPGSAAAAAKARATASIFRNIEATAPAEVKSDVGILADYFEAASDPSTIDPSTITERAREFGDAARRLSSYYRSNCT</sequence>
<gene>
    <name evidence="4" type="ORF">ESP62_003350</name>
</gene>
<protein>
    <recommendedName>
        <fullName evidence="3">Leucine rich repeat variant domain-containing protein</fullName>
    </recommendedName>
</protein>
<dbReference type="Proteomes" id="UP001515100">
    <property type="component" value="Unassembled WGS sequence"/>
</dbReference>
<dbReference type="EMBL" id="SDPP02000001">
    <property type="protein sequence ID" value="KAA1380245.1"/>
    <property type="molecule type" value="Genomic_DNA"/>
</dbReference>
<feature type="region of interest" description="Disordered" evidence="1">
    <location>
        <begin position="138"/>
        <end position="177"/>
    </location>
</feature>
<feature type="domain" description="Leucine rich repeat variant" evidence="3">
    <location>
        <begin position="5"/>
        <end position="63"/>
    </location>
</feature>
<feature type="transmembrane region" description="Helical" evidence="2">
    <location>
        <begin position="112"/>
        <end position="133"/>
    </location>
</feature>
<proteinExistence type="predicted"/>
<evidence type="ECO:0000256" key="1">
    <source>
        <dbReference type="SAM" id="MobiDB-lite"/>
    </source>
</evidence>
<evidence type="ECO:0000259" key="3">
    <source>
        <dbReference type="Pfam" id="PF25591"/>
    </source>
</evidence>
<name>A0A641AQM5_9ACTN</name>
<accession>A0A641AQM5</accession>
<dbReference type="RefSeq" id="WP_129180526.1">
    <property type="nucleotide sequence ID" value="NZ_JAGIOG010000001.1"/>
</dbReference>
<dbReference type="Pfam" id="PF25591">
    <property type="entry name" value="LRV_2"/>
    <property type="match status" value="1"/>
</dbReference>
<evidence type="ECO:0000256" key="2">
    <source>
        <dbReference type="SAM" id="Phobius"/>
    </source>
</evidence>
<keyword evidence="2" id="KW-1133">Transmembrane helix</keyword>
<organism evidence="4 5">
    <name type="scientific">Aeromicrobium fastidiosum</name>
    <dbReference type="NCBI Taxonomy" id="52699"/>
    <lineage>
        <taxon>Bacteria</taxon>
        <taxon>Bacillati</taxon>
        <taxon>Actinomycetota</taxon>
        <taxon>Actinomycetes</taxon>
        <taxon>Propionibacteriales</taxon>
        <taxon>Nocardioidaceae</taxon>
        <taxon>Aeromicrobium</taxon>
    </lineage>
</organism>
<feature type="compositionally biased region" description="Low complexity" evidence="1">
    <location>
        <begin position="154"/>
        <end position="167"/>
    </location>
</feature>
<reference evidence="4" key="1">
    <citation type="submission" date="2019-09" db="EMBL/GenBank/DDBJ databases">
        <authorList>
            <person name="Li J."/>
        </authorList>
    </citation>
    <scope>NUCLEOTIDE SEQUENCE [LARGE SCALE GENOMIC DNA]</scope>
    <source>
        <strain evidence="4">NRBC 14897</strain>
    </source>
</reference>
<evidence type="ECO:0000313" key="5">
    <source>
        <dbReference type="Proteomes" id="UP001515100"/>
    </source>
</evidence>
<feature type="region of interest" description="Disordered" evidence="1">
    <location>
        <begin position="67"/>
        <end position="107"/>
    </location>
</feature>
<keyword evidence="5" id="KW-1185">Reference proteome</keyword>